<dbReference type="EMBL" id="JANFYS010000007">
    <property type="protein sequence ID" value="MCQ4769852.1"/>
    <property type="molecule type" value="Genomic_DNA"/>
</dbReference>
<dbReference type="InterPro" id="IPR012337">
    <property type="entry name" value="RNaseH-like_sf"/>
</dbReference>
<feature type="domain" description="Integrase catalytic" evidence="1">
    <location>
        <begin position="3"/>
        <end position="68"/>
    </location>
</feature>
<dbReference type="GO" id="GO:0015074">
    <property type="term" value="P:DNA integration"/>
    <property type="evidence" value="ECO:0007669"/>
    <property type="project" value="InterPro"/>
</dbReference>
<accession>A0AAW5JM18</accession>
<dbReference type="RefSeq" id="WP_368042523.1">
    <property type="nucleotide sequence ID" value="NZ_JAKNJB010000072.1"/>
</dbReference>
<evidence type="ECO:0000259" key="1">
    <source>
        <dbReference type="Pfam" id="PF13683"/>
    </source>
</evidence>
<reference evidence="2" key="1">
    <citation type="submission" date="2022-06" db="EMBL/GenBank/DDBJ databases">
        <title>Isolation of gut microbiota from human fecal samples.</title>
        <authorList>
            <person name="Pamer E.G."/>
            <person name="Barat B."/>
            <person name="Waligurski E."/>
            <person name="Medina S."/>
            <person name="Paddock L."/>
            <person name="Mostad J."/>
        </authorList>
    </citation>
    <scope>NUCLEOTIDE SEQUENCE</scope>
    <source>
        <strain evidence="2">DFI.9.91</strain>
    </source>
</reference>
<dbReference type="PANTHER" id="PTHR46889">
    <property type="entry name" value="TRANSPOSASE INSF FOR INSERTION SEQUENCE IS3B-RELATED"/>
    <property type="match status" value="1"/>
</dbReference>
<protein>
    <submittedName>
        <fullName evidence="2">Integrase core domain-containing protein</fullName>
    </submittedName>
</protein>
<evidence type="ECO:0000313" key="2">
    <source>
        <dbReference type="EMBL" id="MCQ4769852.1"/>
    </source>
</evidence>
<evidence type="ECO:0000313" key="3">
    <source>
        <dbReference type="Proteomes" id="UP001204562"/>
    </source>
</evidence>
<dbReference type="Pfam" id="PF13683">
    <property type="entry name" value="rve_3"/>
    <property type="match status" value="1"/>
</dbReference>
<dbReference type="InterPro" id="IPR036397">
    <property type="entry name" value="RNaseH_sf"/>
</dbReference>
<dbReference type="Proteomes" id="UP001204562">
    <property type="component" value="Unassembled WGS sequence"/>
</dbReference>
<comment type="caution">
    <text evidence="2">The sequence shown here is derived from an EMBL/GenBank/DDBJ whole genome shotgun (WGS) entry which is preliminary data.</text>
</comment>
<sequence length="83" mass="9882">MNKVVQSFSKSGRPHDNAVAESFFASMKREEIYRTQYHSERQFMGSVDTYIEFYNTKRPHSTLNYRTPDKFELLHAQKKDRAC</sequence>
<dbReference type="InterPro" id="IPR050900">
    <property type="entry name" value="Transposase_IS3/IS150/IS904"/>
</dbReference>
<dbReference type="Gene3D" id="3.30.420.10">
    <property type="entry name" value="Ribonuclease H-like superfamily/Ribonuclease H"/>
    <property type="match status" value="1"/>
</dbReference>
<dbReference type="SUPFAM" id="SSF53098">
    <property type="entry name" value="Ribonuclease H-like"/>
    <property type="match status" value="1"/>
</dbReference>
<proteinExistence type="predicted"/>
<organism evidence="2 3">
    <name type="scientific">Intestinimonas massiliensis</name>
    <name type="common">ex Afouda et al. 2020</name>
    <dbReference type="NCBI Taxonomy" id="1673721"/>
    <lineage>
        <taxon>Bacteria</taxon>
        <taxon>Bacillati</taxon>
        <taxon>Bacillota</taxon>
        <taxon>Clostridia</taxon>
        <taxon>Eubacteriales</taxon>
        <taxon>Intestinimonas</taxon>
    </lineage>
</organism>
<dbReference type="GO" id="GO:0003676">
    <property type="term" value="F:nucleic acid binding"/>
    <property type="evidence" value="ECO:0007669"/>
    <property type="project" value="InterPro"/>
</dbReference>
<dbReference type="AlphaFoldDB" id="A0AAW5JM18"/>
<dbReference type="PANTHER" id="PTHR46889:SF4">
    <property type="entry name" value="TRANSPOSASE INSO FOR INSERTION SEQUENCE ELEMENT IS911B-RELATED"/>
    <property type="match status" value="1"/>
</dbReference>
<gene>
    <name evidence="2" type="ORF">NE579_05135</name>
</gene>
<name>A0AAW5JM18_9FIRM</name>
<dbReference type="InterPro" id="IPR001584">
    <property type="entry name" value="Integrase_cat-core"/>
</dbReference>